<evidence type="ECO:0000256" key="1">
    <source>
        <dbReference type="ARBA" id="ARBA00001957"/>
    </source>
</evidence>
<keyword evidence="3" id="KW-0596">Phosphopantetheine</keyword>
<dbReference type="GO" id="GO:0005737">
    <property type="term" value="C:cytoplasm"/>
    <property type="evidence" value="ECO:0007669"/>
    <property type="project" value="TreeGrafter"/>
</dbReference>
<comment type="similarity">
    <text evidence="2">Belongs to the ATP-dependent AMP-binding enzyme family.</text>
</comment>
<dbReference type="NCBIfam" id="TIGR01733">
    <property type="entry name" value="AA-adenyl-dom"/>
    <property type="match status" value="2"/>
</dbReference>
<evidence type="ECO:0000256" key="6">
    <source>
        <dbReference type="SAM" id="MobiDB-lite"/>
    </source>
</evidence>
<dbReference type="CDD" id="cd05930">
    <property type="entry name" value="A_NRPS"/>
    <property type="match status" value="2"/>
</dbReference>
<dbReference type="GO" id="GO:0043041">
    <property type="term" value="P:amino acid activation for nonribosomal peptide biosynthetic process"/>
    <property type="evidence" value="ECO:0007669"/>
    <property type="project" value="TreeGrafter"/>
</dbReference>
<evidence type="ECO:0000313" key="9">
    <source>
        <dbReference type="Proteomes" id="UP000296079"/>
    </source>
</evidence>
<dbReference type="GO" id="GO:0031177">
    <property type="term" value="F:phosphopantetheine binding"/>
    <property type="evidence" value="ECO:0007669"/>
    <property type="project" value="InterPro"/>
</dbReference>
<dbReference type="Gene3D" id="3.30.559.10">
    <property type="entry name" value="Chloramphenicol acetyltransferase-like domain"/>
    <property type="match status" value="3"/>
</dbReference>
<protein>
    <submittedName>
        <fullName evidence="8">Amino acid adenylation domain-containing protein</fullName>
    </submittedName>
</protein>
<dbReference type="SMART" id="SM00823">
    <property type="entry name" value="PKS_PP"/>
    <property type="match status" value="3"/>
</dbReference>
<feature type="domain" description="Carrier" evidence="7">
    <location>
        <begin position="2171"/>
        <end position="2246"/>
    </location>
</feature>
<comment type="cofactor">
    <cofactor evidence="1">
        <name>pantetheine 4'-phosphate</name>
        <dbReference type="ChEBI" id="CHEBI:47942"/>
    </cofactor>
</comment>
<dbReference type="InterPro" id="IPR025110">
    <property type="entry name" value="AMP-bd_C"/>
</dbReference>
<dbReference type="InterPro" id="IPR006162">
    <property type="entry name" value="Ppantetheine_attach_site"/>
</dbReference>
<dbReference type="Gene3D" id="3.30.559.30">
    <property type="entry name" value="Nonribosomal peptide synthetase, condensation domain"/>
    <property type="match status" value="3"/>
</dbReference>
<evidence type="ECO:0000256" key="4">
    <source>
        <dbReference type="ARBA" id="ARBA00022553"/>
    </source>
</evidence>
<dbReference type="Pfam" id="PF00550">
    <property type="entry name" value="PP-binding"/>
    <property type="match status" value="3"/>
</dbReference>
<dbReference type="InterPro" id="IPR020806">
    <property type="entry name" value="PKS_PP-bd"/>
</dbReference>
<dbReference type="SUPFAM" id="SSF56801">
    <property type="entry name" value="Acetyl-CoA synthetase-like"/>
    <property type="match status" value="2"/>
</dbReference>
<dbReference type="PANTHER" id="PTHR45527:SF1">
    <property type="entry name" value="FATTY ACID SYNTHASE"/>
    <property type="match status" value="1"/>
</dbReference>
<dbReference type="InterPro" id="IPR036736">
    <property type="entry name" value="ACP-like_sf"/>
</dbReference>
<accession>A0AAE5ZJ93</accession>
<dbReference type="Proteomes" id="UP000296079">
    <property type="component" value="Chromosome 2"/>
</dbReference>
<dbReference type="Gene3D" id="1.10.1200.10">
    <property type="entry name" value="ACP-like"/>
    <property type="match status" value="3"/>
</dbReference>
<feature type="domain" description="Carrier" evidence="7">
    <location>
        <begin position="1090"/>
        <end position="1164"/>
    </location>
</feature>
<dbReference type="GO" id="GO:0044550">
    <property type="term" value="P:secondary metabolite biosynthetic process"/>
    <property type="evidence" value="ECO:0007669"/>
    <property type="project" value="TreeGrafter"/>
</dbReference>
<dbReference type="Pfam" id="PF00501">
    <property type="entry name" value="AMP-binding"/>
    <property type="match status" value="2"/>
</dbReference>
<organism evidence="8 9">
    <name type="scientific">Cupriavidus necator (strain ATCC 17699 / DSM 428 / KCTC 22496 / NCIMB 10442 / H16 / Stanier 337)</name>
    <name type="common">Ralstonia eutropha</name>
    <dbReference type="NCBI Taxonomy" id="381666"/>
    <lineage>
        <taxon>Bacteria</taxon>
        <taxon>Pseudomonadati</taxon>
        <taxon>Pseudomonadota</taxon>
        <taxon>Betaproteobacteria</taxon>
        <taxon>Burkholderiales</taxon>
        <taxon>Burkholderiaceae</taxon>
        <taxon>Cupriavidus</taxon>
    </lineage>
</organism>
<evidence type="ECO:0000259" key="7">
    <source>
        <dbReference type="PROSITE" id="PS50075"/>
    </source>
</evidence>
<dbReference type="InterPro" id="IPR001242">
    <property type="entry name" value="Condensation_dom"/>
</dbReference>
<dbReference type="FunFam" id="2.30.38.10:FF:000001">
    <property type="entry name" value="Non-ribosomal peptide synthetase PvdI"/>
    <property type="match status" value="1"/>
</dbReference>
<dbReference type="RefSeq" id="WP_136227869.1">
    <property type="nucleotide sequence ID" value="NZ_CP039288.1"/>
</dbReference>
<dbReference type="InterPro" id="IPR023213">
    <property type="entry name" value="CAT-like_dom_sf"/>
</dbReference>
<dbReference type="FunFam" id="3.30.300.30:FF:000010">
    <property type="entry name" value="Enterobactin synthetase component F"/>
    <property type="match status" value="1"/>
</dbReference>
<dbReference type="Pfam" id="PF13193">
    <property type="entry name" value="AMP-binding_C"/>
    <property type="match status" value="2"/>
</dbReference>
<dbReference type="Pfam" id="PF02668">
    <property type="entry name" value="TauD"/>
    <property type="match status" value="1"/>
</dbReference>
<dbReference type="SUPFAM" id="SSF47336">
    <property type="entry name" value="ACP-like"/>
    <property type="match status" value="3"/>
</dbReference>
<reference evidence="8 9" key="1">
    <citation type="submission" date="2019-04" db="EMBL/GenBank/DDBJ databases">
        <title>Long-read de novo sequencing of Cupriavidus necator H16.</title>
        <authorList>
            <person name="Little G.T."/>
            <person name="Ehsaan M."/>
            <person name="Arenas-Lopez C."/>
            <person name="Jawed K."/>
            <person name="Winzer K."/>
            <person name="Kovacs K."/>
            <person name="Malys N."/>
            <person name="Minton N.P."/>
        </authorList>
    </citation>
    <scope>NUCLEOTIDE SEQUENCE [LARGE SCALE GENOMIC DNA]</scope>
    <source>
        <strain evidence="8 9">H16</strain>
    </source>
</reference>
<sequence length="3094" mass="330596">MRTLRADGVRLRLLDGRWRVADDCAASAEALDAAAALLATRAAEADAWLAAHPGYFDRYPAGPGQLALLAFHRRHPHSAAYNMVFTIELAPGLRFDLLEQAARHVVDCHEALHSAYLDEDGEIVMARPAGFAAEVSLTRVDGLAEADLMAWFEREADEPFDPDAGQVCRFRFLVSRQADGTERMWMCAGMHHIAGDYLGFETVCDQILATYEALRAKDPASPPMASQVGRYRDWLVRQRQLLAGPRGASLRAFWDSVLEDAPAAPALAGERAVEPRLRGAEIEFHLTAQQTQGLRDLAARLEVSVFVVMLALFKTVLHRASGEDDFLVGTPTAGRSGAQHADLIGYTLNAVPLRADFSANPAFATVVRDCARQMRGALRHQQYPMARMGGADRSLGPLFRHMTTFVPVGPRKVLGRYLVREYLATQRGAANDMNLRWQDEGERLRGQWRYDADRFAPEAVLRLIAALRVAVDVVLDNAEVRVGDLSLFDAAVLSHAQASGAATQVHATALAAFEAGVRAHPERLAVDAADAQLSYGALDAGADALASRLQQGGVRPGDVVGLLLPRGAGMAVAMLASWKAGAAFLCLDAAMPAARLAQLAADADLKAVVGEGGQPQWLADVLPDAGWHAVSLRADAAILPATWPAAVPAQPAYLIYTSGSTGTPKAVVVTQGNLAHYAAGVLHALALPAGSSMASLSSVTADLGHTAWFGALLGGHTLRVLDDGLGEDPEALASALAARPVDCLKIVPSHLRALLAVADPARLVPRQCLVFGGEALDAALVARVQALHPACRVVNHYGPTETTVGCLTHPVPSGGAQGAIPVGRPLPGVSAYVLDRHLNPVPRGAAGELYVGGAGVASGYLRRPALSAERFVPDPFQPGGRLYRTGDRVRMTDDGAIVFLGRADAQVKIRGFRVEPGEVEAWLRQAPHVRDAVVLAQPSPAGEGLRLVAYLVPADGFDLTALRTAMAAALPAPMLPAAFVQCDAFARLRNGKVDRKALPPVPDEVAAPVRATPQDDTEATLARLWASVLGRDAVSADDNFFAFGGDSILGLQLVAQARQAGLALTPKLLFAHPTPSALAAALRAGAAPADATAAIEQTLRTLWREILQRDEIDRDADFFALGGDSILALQIVAKARAQQLMLAPRDLFAHPTLARLSAHLAARAQPAAAPAATPAVAQPFALSGRDAAALERLRAAQGGIEDAYPLSPLQEGLLFHHLRDGGNGAYVNQLVLEIDGPLDPARMAAAWQALLDAHPILRTTFIAPGEAGCGDRALQCVHARATLPVAVEDWRGEDGPALAERLAAWCRADRARGFDPAALPLMRLALLRTGEQGWWLVWSRHHLIVDGWGSVQLLDEALARYADPAHAPAPRRPYRDYIAWLAAQPATARQAFWREAFAGLPGPTVLPGIAPAAANHSAAPLCRDLVLPAGLDSSLRALAAAHRVTLNTVMQAAWGIVLARHCGSDDIVFGVTSAGRPPGLDGAERMLGVFINTLPLRLRPRGPLAVTDYLQATQQAGVAMREFEHAALAEIQAQAGAGGALFDTLMVFQNLPDLNDRAREVACLRLRQHDNIEQTHYGLTLEVMPDRRFTVRFTCDAGRVEAGRLAQWMDAYAAALASLAEGAAHVGAVDLLDPATHTRLQAWGASDDTSVSQAALHDDYVQRVACRVAAHPERVLARCGDAALTYGDWWQRAGRLAGGLRSAGVAQDDVVAVLLPRGLDWLVALAGILRAGAAWVPLDVSHPPARWQQVLAQARPAQVLTDAAGAAALAEAGIAGARTLAAVEASAAGTTALHTSSHPAQLAYVLFTSGSTGVPKGAMVTRAGMLNNMLAKVVPLGLGEGDVIAQTAPPCFDISVWQALAAPLFGARVEVVADDVVRDPSALTALLAQRGVTLFEPVPSLLQAVLDCQAAEGRDAPLPALRWVLPTGEALPPATARAWFGRYPAVPLMNAYGPAECSDDVAFHPLSADSLGQGSDTVPIGRPTANAVLQVLDADGNLAAPGVIGEVAVAGAGVGRGYLADPRRTAAAFVPDPTGAPGSRRYLTGDLGRWQAGGVLEYVGRKDFQVKLRGYRIELGEIEAVLAAHPAVRQALVTVYQAAGSEWLTAYWQPGAGQAVLEAELAASVAARLPAYMVPAAWVRMPAWPLNANGKIDRKALPAPQVAAAGEEGDPPANPVEQAVAEIWEALLPGVRVGRDSHFFRLGGHSLIATRVVARLRAAGHAQAALRDVFEAPVLRDFAARLATAAPAAAIPALVPVPRVARMPVSLAQQRLWLVERLQGNAGAAYNMAGALRLRGPLDVAALRQALAAVAARHEVLRTAYPDDDGEPFASIGAAAGIDLPVADLQALAPETRDAALREAMREHASRPFALDQAPLWRATLLRCAPQEHVLLVAMHHLVSDGWSVGLLVDEITHGYRRALAPDQVTPLPPLALQYADYAAWQRDWLRGAALDRLTAYWRGARAGAPAALALPADRARPPVARMEGDAVPLHIDAARMAQVHALARAEQVTPFVVLLASFQCWLHRVTGMDDLVLGTDVAGRHEAALEPLIGFFVNVLPLRSRRVAGASFRDTLAACRRGVLAAFEHDGLPFDRIVEAAGVPRDRSRNPLVQALFVLQNTPAGQLAMPGVQADMLPPVERNSKFDMALFLEPEGGQGAAALRGDWVFATALFERTTVARFASEWLATLDALLHAPDQPVDHVTELVPGAARPTQPKPEESRNMETSQRMAAKLDQLKSLARPRPATLAPATPVPSAADPASQVRLRPLRAGEVFPIVIEPAAPGLDPVAWAARARGLIADTLHKHAGIVFRGFDLPTPQAFEAFAEAMHPGLYGSYGDLPKKEGGRNTYRSTPYPERQMILYHNESAHLERWPRKQWFYCELPSAIGGATPIVDCRELLRRLPPALAAEFASRQLMYVRTFTPRLDVDWRDFYKTEDRAEVEARCRAAGIDCRWLDGDILQTRTVCPAIVSHPVTGERSFFNQVQLHHVSCLEEDVREDLLEMVGLERMPRHVMFGDGTPIPDEAMKLIGELYEACAVRFDWQRGDVVMLDNMLAAHARDPYEGPRKIVVAMGDMFDRTQPDGNAAAVPQENADA</sequence>
<dbReference type="CDD" id="cd19543">
    <property type="entry name" value="DCL_NRPS"/>
    <property type="match status" value="1"/>
</dbReference>
<dbReference type="InterPro" id="IPR045851">
    <property type="entry name" value="AMP-bd_C_sf"/>
</dbReference>
<dbReference type="GO" id="GO:0016706">
    <property type="term" value="F:2-oxoglutarate-dependent dioxygenase activity"/>
    <property type="evidence" value="ECO:0007669"/>
    <property type="project" value="UniProtKB-ARBA"/>
</dbReference>
<dbReference type="InterPro" id="IPR003819">
    <property type="entry name" value="TauD/TfdA-like"/>
</dbReference>
<evidence type="ECO:0000256" key="3">
    <source>
        <dbReference type="ARBA" id="ARBA00022450"/>
    </source>
</evidence>
<dbReference type="InterPro" id="IPR042098">
    <property type="entry name" value="TauD-like_sf"/>
</dbReference>
<evidence type="ECO:0000256" key="2">
    <source>
        <dbReference type="ARBA" id="ARBA00006432"/>
    </source>
</evidence>
<dbReference type="FunFam" id="1.10.1200.10:FF:000005">
    <property type="entry name" value="Nonribosomal peptide synthetase 1"/>
    <property type="match status" value="2"/>
</dbReference>
<name>A0AAE5ZJ93_CUPNH</name>
<dbReference type="SMART" id="SM01294">
    <property type="entry name" value="PKS_PP_betabranch"/>
    <property type="match status" value="1"/>
</dbReference>
<dbReference type="PROSITE" id="PS00012">
    <property type="entry name" value="PHOSPHOPANTETHEINE"/>
    <property type="match status" value="3"/>
</dbReference>
<keyword evidence="5" id="KW-0560">Oxidoreductase</keyword>
<dbReference type="PROSITE" id="PS50075">
    <property type="entry name" value="CARRIER"/>
    <property type="match status" value="3"/>
</dbReference>
<gene>
    <name evidence="8" type="ORF">E6A55_27705</name>
</gene>
<dbReference type="Gene3D" id="3.60.130.10">
    <property type="entry name" value="Clavaminate synthase-like"/>
    <property type="match status" value="1"/>
</dbReference>
<dbReference type="Gene3D" id="3.30.300.30">
    <property type="match status" value="2"/>
</dbReference>
<dbReference type="PANTHER" id="PTHR45527">
    <property type="entry name" value="NONRIBOSOMAL PEPTIDE SYNTHETASE"/>
    <property type="match status" value="1"/>
</dbReference>
<feature type="domain" description="Carrier" evidence="7">
    <location>
        <begin position="1012"/>
        <end position="1086"/>
    </location>
</feature>
<dbReference type="Pfam" id="PF00668">
    <property type="entry name" value="Condensation"/>
    <property type="match status" value="3"/>
</dbReference>
<dbReference type="SUPFAM" id="SSF51197">
    <property type="entry name" value="Clavaminate synthase-like"/>
    <property type="match status" value="1"/>
</dbReference>
<dbReference type="InterPro" id="IPR020845">
    <property type="entry name" value="AMP-binding_CS"/>
</dbReference>
<dbReference type="SUPFAM" id="SSF52777">
    <property type="entry name" value="CoA-dependent acyltransferases"/>
    <property type="match status" value="6"/>
</dbReference>
<keyword evidence="4" id="KW-0597">Phosphoprotein</keyword>
<dbReference type="Gene3D" id="3.40.50.12780">
    <property type="entry name" value="N-terminal domain of ligase-like"/>
    <property type="match status" value="2"/>
</dbReference>
<proteinExistence type="inferred from homology"/>
<feature type="region of interest" description="Disordered" evidence="6">
    <location>
        <begin position="2707"/>
        <end position="2727"/>
    </location>
</feature>
<dbReference type="CDD" id="cd19531">
    <property type="entry name" value="LCL_NRPS-like"/>
    <property type="match status" value="1"/>
</dbReference>
<evidence type="ECO:0000313" key="8">
    <source>
        <dbReference type="EMBL" id="QCC04305.1"/>
    </source>
</evidence>
<dbReference type="InterPro" id="IPR009081">
    <property type="entry name" value="PP-bd_ACP"/>
</dbReference>
<dbReference type="EMBL" id="CP039288">
    <property type="protein sequence ID" value="QCC04305.1"/>
    <property type="molecule type" value="Genomic_DNA"/>
</dbReference>
<dbReference type="InterPro" id="IPR042099">
    <property type="entry name" value="ANL_N_sf"/>
</dbReference>
<evidence type="ECO:0000256" key="5">
    <source>
        <dbReference type="ARBA" id="ARBA00023002"/>
    </source>
</evidence>
<dbReference type="InterPro" id="IPR010071">
    <property type="entry name" value="AA_adenyl_dom"/>
</dbReference>
<dbReference type="PROSITE" id="PS00455">
    <property type="entry name" value="AMP_BINDING"/>
    <property type="match status" value="2"/>
</dbReference>
<dbReference type="InterPro" id="IPR000873">
    <property type="entry name" value="AMP-dep_synth/lig_dom"/>
</dbReference>